<gene>
    <name evidence="3" type="ORF">FPCIR_2366</name>
</gene>
<name>A0A8H5PR78_9HYPO</name>
<comment type="similarity">
    <text evidence="1">Belongs to the CoA-transferase III family.</text>
</comment>
<dbReference type="InterPro" id="IPR003673">
    <property type="entry name" value="CoA-Trfase_fam_III"/>
</dbReference>
<organism evidence="3 4">
    <name type="scientific">Fusarium pseudocircinatum</name>
    <dbReference type="NCBI Taxonomy" id="56676"/>
    <lineage>
        <taxon>Eukaryota</taxon>
        <taxon>Fungi</taxon>
        <taxon>Dikarya</taxon>
        <taxon>Ascomycota</taxon>
        <taxon>Pezizomycotina</taxon>
        <taxon>Sordariomycetes</taxon>
        <taxon>Hypocreomycetidae</taxon>
        <taxon>Hypocreales</taxon>
        <taxon>Nectriaceae</taxon>
        <taxon>Fusarium</taxon>
        <taxon>Fusarium fujikuroi species complex</taxon>
    </lineage>
</organism>
<dbReference type="InterPro" id="IPR044855">
    <property type="entry name" value="CoA-Trfase_III_dom3_sf"/>
</dbReference>
<dbReference type="InterPro" id="IPR023606">
    <property type="entry name" value="CoA-Trfase_III_dom_1_sf"/>
</dbReference>
<proteinExistence type="inferred from homology"/>
<dbReference type="PANTHER" id="PTHR48207">
    <property type="entry name" value="SUCCINATE--HYDROXYMETHYLGLUTARATE COA-TRANSFERASE"/>
    <property type="match status" value="1"/>
</dbReference>
<accession>A0A8H5PR78</accession>
<keyword evidence="4" id="KW-1185">Reference proteome</keyword>
<dbReference type="Pfam" id="PF02515">
    <property type="entry name" value="CoA_transf_3"/>
    <property type="match status" value="2"/>
</dbReference>
<dbReference type="Gene3D" id="3.40.50.10540">
    <property type="entry name" value="Crotonobetainyl-coa:carnitine coa-transferase, domain 1"/>
    <property type="match status" value="2"/>
</dbReference>
<dbReference type="OrthoDB" id="5863171at2759"/>
<dbReference type="GO" id="GO:0005739">
    <property type="term" value="C:mitochondrion"/>
    <property type="evidence" value="ECO:0007669"/>
    <property type="project" value="TreeGrafter"/>
</dbReference>
<dbReference type="InterPro" id="IPR050483">
    <property type="entry name" value="CoA-transferase_III_domain"/>
</dbReference>
<dbReference type="GO" id="GO:0047369">
    <property type="term" value="F:succinate-hydroxymethylglutarate CoA-transferase activity"/>
    <property type="evidence" value="ECO:0007669"/>
    <property type="project" value="TreeGrafter"/>
</dbReference>
<sequence length="433" mass="48172">MKRFNIRPRGNAKELTQVTQWPLRSHGTQSSGYLSRVGNYGADVIKVETVGKGDDTRHWMMPGEPEKWKKSAGPMSNYFSAVNRNKRSITLDLKQREGKDILRKLARNADVLIENFKPGTMDRLGLGYENLQKENPRLIYASISGKSPIHPSQWNSADTGRGYGSTGPYASRGGYDPIAAAEAGLIHITGEKDGPPVRTGIGMVDMATGLYLHGAILAAVYARERDGRGQRVETSLFETQLSLLTNVGLSWLNLGIEAQRWGCQHPSIAPYDAFQTKDAYLVCGATNDAQFAALCKLLGLENLITDDRFLTNPKRVENRHLLGPIFDKVFMNRTTEEWVKLFEKTGLPFGPINNMERAFEHPQAVARDMISKVKLDEAESGELRLIGPAVKFSRTRTNLKRAPPRLGEHTSELLEELGIEKQQAAELKKKGIV</sequence>
<dbReference type="EMBL" id="JAAOAS010000050">
    <property type="protein sequence ID" value="KAF5601184.1"/>
    <property type="molecule type" value="Genomic_DNA"/>
</dbReference>
<reference evidence="3 4" key="1">
    <citation type="submission" date="2020-05" db="EMBL/GenBank/DDBJ databases">
        <title>Identification and distribution of gene clusters putatively required for synthesis of sphingolipid metabolism inhibitors in phylogenetically diverse species of the filamentous fungus Fusarium.</title>
        <authorList>
            <person name="Kim H.-S."/>
            <person name="Busman M."/>
            <person name="Brown D.W."/>
            <person name="Divon H."/>
            <person name="Uhlig S."/>
            <person name="Proctor R.H."/>
        </authorList>
    </citation>
    <scope>NUCLEOTIDE SEQUENCE [LARGE SCALE GENOMIC DNA]</scope>
    <source>
        <strain evidence="3 4">NRRL 36939</strain>
    </source>
</reference>
<keyword evidence="2 3" id="KW-0808">Transferase</keyword>
<protein>
    <submittedName>
        <fullName evidence="3">Transferase family III</fullName>
    </submittedName>
</protein>
<dbReference type="PANTHER" id="PTHR48207:SF3">
    <property type="entry name" value="SUCCINATE--HYDROXYMETHYLGLUTARATE COA-TRANSFERASE"/>
    <property type="match status" value="1"/>
</dbReference>
<comment type="caution">
    <text evidence="3">The sequence shown here is derived from an EMBL/GenBank/DDBJ whole genome shotgun (WGS) entry which is preliminary data.</text>
</comment>
<evidence type="ECO:0000313" key="3">
    <source>
        <dbReference type="EMBL" id="KAF5601184.1"/>
    </source>
</evidence>
<evidence type="ECO:0000256" key="2">
    <source>
        <dbReference type="ARBA" id="ARBA00022679"/>
    </source>
</evidence>
<dbReference type="AlphaFoldDB" id="A0A8H5PR78"/>
<dbReference type="Proteomes" id="UP000546213">
    <property type="component" value="Unassembled WGS sequence"/>
</dbReference>
<dbReference type="SUPFAM" id="SSF89796">
    <property type="entry name" value="CoA-transferase family III (CaiB/BaiF)"/>
    <property type="match status" value="1"/>
</dbReference>
<evidence type="ECO:0000256" key="1">
    <source>
        <dbReference type="ARBA" id="ARBA00008383"/>
    </source>
</evidence>
<evidence type="ECO:0000313" key="4">
    <source>
        <dbReference type="Proteomes" id="UP000546213"/>
    </source>
</evidence>
<dbReference type="Gene3D" id="3.30.1540.10">
    <property type="entry name" value="formyl-coa transferase, domain 3"/>
    <property type="match status" value="1"/>
</dbReference>